<organism evidence="2 3">
    <name type="scientific">Achromobacter pestifer</name>
    <dbReference type="NCBI Taxonomy" id="1353889"/>
    <lineage>
        <taxon>Bacteria</taxon>
        <taxon>Pseudomonadati</taxon>
        <taxon>Pseudomonadota</taxon>
        <taxon>Betaproteobacteria</taxon>
        <taxon>Burkholderiales</taxon>
        <taxon>Alcaligenaceae</taxon>
        <taxon>Achromobacter</taxon>
    </lineage>
</organism>
<evidence type="ECO:0000313" key="3">
    <source>
        <dbReference type="Proteomes" id="UP000494108"/>
    </source>
</evidence>
<evidence type="ECO:0000256" key="1">
    <source>
        <dbReference type="SAM" id="MobiDB-lite"/>
    </source>
</evidence>
<evidence type="ECO:0000313" key="2">
    <source>
        <dbReference type="EMBL" id="CAB3643728.1"/>
    </source>
</evidence>
<gene>
    <name evidence="2" type="ORF">LMG3431_02345</name>
</gene>
<accession>A0A6S6ZF28</accession>
<feature type="region of interest" description="Disordered" evidence="1">
    <location>
        <begin position="1"/>
        <end position="26"/>
    </location>
</feature>
<dbReference type="Proteomes" id="UP000494108">
    <property type="component" value="Unassembled WGS sequence"/>
</dbReference>
<keyword evidence="3" id="KW-1185">Reference proteome</keyword>
<dbReference type="EMBL" id="CADIJX010000002">
    <property type="protein sequence ID" value="CAB3643728.1"/>
    <property type="molecule type" value="Genomic_DNA"/>
</dbReference>
<reference evidence="2 3" key="1">
    <citation type="submission" date="2020-04" db="EMBL/GenBank/DDBJ databases">
        <authorList>
            <person name="De Canck E."/>
        </authorList>
    </citation>
    <scope>NUCLEOTIDE SEQUENCE [LARGE SCALE GENOMIC DNA]</scope>
    <source>
        <strain evidence="2 3">LMG 3431</strain>
    </source>
</reference>
<protein>
    <submittedName>
        <fullName evidence="2">Uncharacterized protein</fullName>
    </submittedName>
</protein>
<name>A0A6S6ZF28_9BURK</name>
<proteinExistence type="predicted"/>
<sequence length="1750" mass="195399">MVRRQHPLLERDGAKAASQAIGDGRRTRRRRLTQARQAIFQLCGQRHRLNDVGGIAHVVVLLGDGRAIELDRHVALAAAVERGRRRAVGQHQVQRFHATGVFHPVHGEGDHAADQTIDRRIHPVVVSLDRRDVARHIQVQLRRRQRHLVGRDRTFDHRPRRCRWRRRAHQVLVERTRTHRNHCRRIRQVVLINRRNDRRRDIHVARRQAADGLAAGRHLGCHGIRGTRIAARAGFSGSVAQHNVQVVMTGRVRHRQIAHIRGLERDQDRVEAGRAPPVAVRVRLRGQDLINQQLLIAHLDIGEGTQLGQGLCIEVVAERKPRQLFKHGCRQRQAQRIGPLLHVQRAGWQRERDGQVGVGHVGTGGQRIRRPVQHALAAGRVAQRRQRCRRRRQAGQRVVHREREAIDAAHAKVRARGQITQDFSASVAVQAVVVGQAHQAVIFHRRLQRGRILRRRHADGQILAAFGLGAQERAHATQRDGRRLQRTHARPVTVVLRQLRAQVGQNLGGDRRIGLFGGRACVCQFAVQQRTAVERDVDAAHFGKHRRLRVGPIDRFDQHQVRVQHILCQVDALVGAGRAAGQASLGREALPRMDRQRLGSRADGAVARIQFDAVARHNRVATRGRMREDAVKRFDIDRARRGRHFLQRRPGTVAAIREIAQADVVAGFGARETVGTHDVQVDRATQRNRLDIDLRARARRHLAIRIARHDADFALHGDRRRLGRRHGFDMDLLAIADDQIARQRHIAVAADIDGVFVDAGAHEAQRDLLGSGHVEREQFLLLLFDHLRQRGGLGAQPAAATGVRAVIADQHARVELAVCHGEHVGVQRFATCGRQAVARAIRRHDGTVDVLHQRLSAAAFDRGRQQRVVQLAAGVQLVFERVRHGTRAVVGDNRRYQYRSWGLIHRDRAGLGRVLVRQPAQGIPIAKQVEALGRIGGRGGFTGTPAHHPHHRLASLRLVAEIQRLARRQGAGFQRLASRRARRSRVFIDPDPIRLTYAGRRDLHELVPDGMHDVIDALQFIQVALTARRIDDFDAAPAIRADVDIVCDQRVGRLVVDMHRSVAVGDDQVAVAHRHDLPRQRNAATRQADGIQDDGLRRVVKAAGDGAVPVQRTVGTERHTRDRVTVVVLQRLVLVAAERTVDTDVRIGQAALDLAVDIQRQRRDIHGAQREDSRIACGRVVVQVLRERIQLGGVPCKQHVLHRVADAGALAAVLQRKNDVGPAIVEQRGIRSGIEPALALQAEVALGHDIQADGLNRTGHTDAAQRIDHGHLAQRVHYRTQQAQVHRRVLQHAGHFAVQCAAERVGCPSVADLADIDFRQIRTRRALDGHVIDIQVPGLEHLQLAIRTRPDDRAVHDDRVVHIHQHRRIVHDVDLRVGAGVDAGRLHARDVGRADVDRTARCVHIGNVDIERAERIQIADLAIDHRRHLDALQLLFQRGDVRLVTRHGLGVRRMLRLHHRQRADLLADDVLLAAVAQRGLRDVGRLQHVVHAADLVGGKRAEIPAQCVVALFLGQRWIAQPVTVAVVLRRQVQIPAVQAVVVVVIVALLHDHAGRDIDFDVFGAEGGQLIAHVDVDGAGSAIQTGLARAQQLFQNGLDDGRVRVERHGRVRLRGQGQAGQCQLGQQFGRNHKQIGGVVHAGDDLREVARSHLAGRCVHDAIGQVRRGVQIQANHLHRPIDMGLVQFRRIGFQAHVALRLQQRSVARHAINQDGIDLTRLGAAIHVRNLSNAHQRERHIVVGQQITGGQRV</sequence>